<dbReference type="RefSeq" id="WP_091540506.1">
    <property type="nucleotide sequence ID" value="NZ_FONY01000005.1"/>
</dbReference>
<protein>
    <recommendedName>
        <fullName evidence="4">Carboxypeptidase regulatory-like domain-containing protein</fullName>
    </recommendedName>
</protein>
<keyword evidence="3" id="KW-1185">Reference proteome</keyword>
<feature type="chain" id="PRO_5011704379" description="Carboxypeptidase regulatory-like domain-containing protein" evidence="1">
    <location>
        <begin position="21"/>
        <end position="249"/>
    </location>
</feature>
<dbReference type="AlphaFoldDB" id="A0A1I2CMJ0"/>
<sequence>MSNKKFLFAFLCFILLTCHACKEGQPTAVLEVYVLDVLGNRVENAKVNIYKFKEDWEKEQNALKPEEVTTTTGLVRFVNLEEGAYYIDVQSRTQNNWEGKIETTVQSIGAFYVNTEFIIVKESRSGDVAQANGRRWRAISLFQLGKTTPVEQLEPVFRCTYDNLLIFYKGGTYAIEGRGVKCRADEPAIVERGTWRFNEAGTVLTLRSSNREVNWAVLESSPNRVVFQESILTILGVVNIDVTYVLATD</sequence>
<keyword evidence="1" id="KW-0732">Signal</keyword>
<feature type="signal peptide" evidence="1">
    <location>
        <begin position="1"/>
        <end position="20"/>
    </location>
</feature>
<evidence type="ECO:0008006" key="4">
    <source>
        <dbReference type="Google" id="ProtNLM"/>
    </source>
</evidence>
<dbReference type="OrthoDB" id="950800at2"/>
<proteinExistence type="predicted"/>
<dbReference type="Proteomes" id="UP000199513">
    <property type="component" value="Unassembled WGS sequence"/>
</dbReference>
<name>A0A1I2CMJ0_9BACT</name>
<evidence type="ECO:0000256" key="1">
    <source>
        <dbReference type="SAM" id="SignalP"/>
    </source>
</evidence>
<dbReference type="EMBL" id="FONY01000005">
    <property type="protein sequence ID" value="SFE69488.1"/>
    <property type="molecule type" value="Genomic_DNA"/>
</dbReference>
<dbReference type="STRING" id="1003.SAMN04488541_100574"/>
<reference evidence="2 3" key="1">
    <citation type="submission" date="2016-10" db="EMBL/GenBank/DDBJ databases">
        <authorList>
            <person name="de Groot N.N."/>
        </authorList>
    </citation>
    <scope>NUCLEOTIDE SEQUENCE [LARGE SCALE GENOMIC DNA]</scope>
    <source>
        <strain>GEY</strain>
        <strain evidence="3">DSM 9560</strain>
    </source>
</reference>
<gene>
    <name evidence="2" type="ORF">SAMN04488541_100574</name>
</gene>
<accession>A0A1I2CMJ0</accession>
<evidence type="ECO:0000313" key="3">
    <source>
        <dbReference type="Proteomes" id="UP000199513"/>
    </source>
</evidence>
<organism evidence="2 3">
    <name type="scientific">Thermoflexibacter ruber</name>
    <dbReference type="NCBI Taxonomy" id="1003"/>
    <lineage>
        <taxon>Bacteria</taxon>
        <taxon>Pseudomonadati</taxon>
        <taxon>Bacteroidota</taxon>
        <taxon>Cytophagia</taxon>
        <taxon>Cytophagales</taxon>
        <taxon>Thermoflexibacteraceae</taxon>
        <taxon>Thermoflexibacter</taxon>
    </lineage>
</organism>
<evidence type="ECO:0000313" key="2">
    <source>
        <dbReference type="EMBL" id="SFE69488.1"/>
    </source>
</evidence>